<protein>
    <submittedName>
        <fullName evidence="1">Uncharacterized protein</fullName>
    </submittedName>
</protein>
<name>A0ABT4CQP0_9CLOT</name>
<keyword evidence="2" id="KW-1185">Reference proteome</keyword>
<evidence type="ECO:0000313" key="2">
    <source>
        <dbReference type="Proteomes" id="UP001079657"/>
    </source>
</evidence>
<accession>A0ABT4CQP0</accession>
<proteinExistence type="predicted"/>
<dbReference type="Proteomes" id="UP001079657">
    <property type="component" value="Unassembled WGS sequence"/>
</dbReference>
<organism evidence="1 2">
    <name type="scientific">Clostridium ganghwense</name>
    <dbReference type="NCBI Taxonomy" id="312089"/>
    <lineage>
        <taxon>Bacteria</taxon>
        <taxon>Bacillati</taxon>
        <taxon>Bacillota</taxon>
        <taxon>Clostridia</taxon>
        <taxon>Eubacteriales</taxon>
        <taxon>Clostridiaceae</taxon>
        <taxon>Clostridium</taxon>
    </lineage>
</organism>
<evidence type="ECO:0000313" key="1">
    <source>
        <dbReference type="EMBL" id="MCY6371238.1"/>
    </source>
</evidence>
<comment type="caution">
    <text evidence="1">The sequence shown here is derived from an EMBL/GenBank/DDBJ whole genome shotgun (WGS) entry which is preliminary data.</text>
</comment>
<dbReference type="EMBL" id="JAPQES010000004">
    <property type="protein sequence ID" value="MCY6371238.1"/>
    <property type="molecule type" value="Genomic_DNA"/>
</dbReference>
<reference evidence="1" key="1">
    <citation type="submission" date="2022-12" db="EMBL/GenBank/DDBJ databases">
        <authorList>
            <person name="Wang J."/>
        </authorList>
    </citation>
    <scope>NUCLEOTIDE SEQUENCE</scope>
    <source>
        <strain evidence="1">HY-42-06</strain>
    </source>
</reference>
<sequence>MFNIYSLHYASFILIDMVKLQELWEVLIKIGQREMMCFLYTYWCCCFTNDTDKAL</sequence>
<gene>
    <name evidence="1" type="ORF">OXH55_11380</name>
</gene>
<dbReference type="RefSeq" id="WP_268050109.1">
    <property type="nucleotide sequence ID" value="NZ_JAPQES010000004.1"/>
</dbReference>